<evidence type="ECO:0000256" key="1">
    <source>
        <dbReference type="SAM" id="MobiDB-lite"/>
    </source>
</evidence>
<dbReference type="Proteomes" id="UP000198582">
    <property type="component" value="Unassembled WGS sequence"/>
</dbReference>
<protein>
    <submittedName>
        <fullName evidence="2">Uncharacterized protein</fullName>
    </submittedName>
</protein>
<feature type="compositionally biased region" description="Polar residues" evidence="1">
    <location>
        <begin position="1"/>
        <end position="18"/>
    </location>
</feature>
<dbReference type="AlphaFoldDB" id="A0A1H8YII0"/>
<feature type="region of interest" description="Disordered" evidence="1">
    <location>
        <begin position="228"/>
        <end position="251"/>
    </location>
</feature>
<reference evidence="2 3" key="1">
    <citation type="submission" date="2016-10" db="EMBL/GenBank/DDBJ databases">
        <authorList>
            <person name="de Groot N.N."/>
        </authorList>
    </citation>
    <scope>NUCLEOTIDE SEQUENCE [LARGE SCALE GENOMIC DNA]</scope>
    <source>
        <strain evidence="2 3">DSM 44993</strain>
    </source>
</reference>
<evidence type="ECO:0000313" key="2">
    <source>
        <dbReference type="EMBL" id="SEP51965.1"/>
    </source>
</evidence>
<sequence>MRPSTTRSAPAEPSSSVDNSRRPFTAPRTSCPPRTPRHPTPTVPEAPQIPSTPLSRLHQSPTITNHQAPQSPSVTTLSDSPSTTDQPHPPVIPSRTPPRASTPPARPLTTPSPTTEQTTHLRPTSHTHHTKTGAPTPLPPSQAPPQPVAITARQTHHTLGQPPPSSGGVPRSSLVIHRFSTASISNLWITRGFFHSCAQRLESDLSGTGRSVMEAGRGGWSGECRNGGRGGDVLGVRGVGDGRKRDGRDEADFGWSRAEGYRVELG</sequence>
<proteinExistence type="predicted"/>
<gene>
    <name evidence="2" type="ORF">SAMN04489732_11860</name>
</gene>
<feature type="compositionally biased region" description="Low complexity" evidence="1">
    <location>
        <begin position="107"/>
        <end position="118"/>
    </location>
</feature>
<feature type="region of interest" description="Disordered" evidence="1">
    <location>
        <begin position="1"/>
        <end position="147"/>
    </location>
</feature>
<feature type="compositionally biased region" description="Basic and acidic residues" evidence="1">
    <location>
        <begin position="240"/>
        <end position="251"/>
    </location>
</feature>
<name>A0A1H8YII0_9PSEU</name>
<feature type="compositionally biased region" description="Polar residues" evidence="1">
    <location>
        <begin position="49"/>
        <end position="86"/>
    </location>
</feature>
<evidence type="ECO:0000313" key="3">
    <source>
        <dbReference type="Proteomes" id="UP000198582"/>
    </source>
</evidence>
<dbReference type="STRING" id="394193.SAMN04489732_11860"/>
<feature type="compositionally biased region" description="Pro residues" evidence="1">
    <location>
        <begin position="136"/>
        <end position="147"/>
    </location>
</feature>
<organism evidence="2 3">
    <name type="scientific">Amycolatopsis saalfeldensis</name>
    <dbReference type="NCBI Taxonomy" id="394193"/>
    <lineage>
        <taxon>Bacteria</taxon>
        <taxon>Bacillati</taxon>
        <taxon>Actinomycetota</taxon>
        <taxon>Actinomycetes</taxon>
        <taxon>Pseudonocardiales</taxon>
        <taxon>Pseudonocardiaceae</taxon>
        <taxon>Amycolatopsis</taxon>
    </lineage>
</organism>
<dbReference type="EMBL" id="FOEF01000018">
    <property type="protein sequence ID" value="SEP51965.1"/>
    <property type="molecule type" value="Genomic_DNA"/>
</dbReference>
<accession>A0A1H8YII0</accession>
<feature type="compositionally biased region" description="Pro residues" evidence="1">
    <location>
        <begin position="87"/>
        <end position="106"/>
    </location>
</feature>
<feature type="compositionally biased region" description="Gly residues" evidence="1">
    <location>
        <begin position="228"/>
        <end position="239"/>
    </location>
</feature>
<keyword evidence="3" id="KW-1185">Reference proteome</keyword>